<feature type="region of interest" description="Disordered" evidence="1">
    <location>
        <begin position="36"/>
        <end position="55"/>
    </location>
</feature>
<dbReference type="EMBL" id="JACAGB010000016">
    <property type="protein sequence ID" value="KAF6320589.1"/>
    <property type="molecule type" value="Genomic_DNA"/>
</dbReference>
<accession>A0A7J7V622</accession>
<name>A0A7J7V622_PIPKU</name>
<dbReference type="AlphaFoldDB" id="A0A7J7V622"/>
<dbReference type="Proteomes" id="UP000558488">
    <property type="component" value="Unassembled WGS sequence"/>
</dbReference>
<evidence type="ECO:0000313" key="3">
    <source>
        <dbReference type="Proteomes" id="UP000558488"/>
    </source>
</evidence>
<feature type="region of interest" description="Disordered" evidence="1">
    <location>
        <begin position="1"/>
        <end position="27"/>
    </location>
</feature>
<protein>
    <submittedName>
        <fullName evidence="2">Uncharacterized protein</fullName>
    </submittedName>
</protein>
<sequence>MVSVSSRFPPSDLWAAPQTPPWAPFRSIEMGCRRDRYPGKPVASGKDDRGASGPATVSALLSGPPPLYGISQALTCCDPGQFPSPLSSLCHRPALTQSSGELVLRRNNDQNKKDFCTRQLLVT</sequence>
<keyword evidence="3" id="KW-1185">Reference proteome</keyword>
<comment type="caution">
    <text evidence="2">The sequence shown here is derived from an EMBL/GenBank/DDBJ whole genome shotgun (WGS) entry which is preliminary data.</text>
</comment>
<reference evidence="2 3" key="1">
    <citation type="journal article" date="2020" name="Nature">
        <title>Six reference-quality genomes reveal evolution of bat adaptations.</title>
        <authorList>
            <person name="Jebb D."/>
            <person name="Huang Z."/>
            <person name="Pippel M."/>
            <person name="Hughes G.M."/>
            <person name="Lavrichenko K."/>
            <person name="Devanna P."/>
            <person name="Winkler S."/>
            <person name="Jermiin L.S."/>
            <person name="Skirmuntt E.C."/>
            <person name="Katzourakis A."/>
            <person name="Burkitt-Gray L."/>
            <person name="Ray D.A."/>
            <person name="Sullivan K.A.M."/>
            <person name="Roscito J.G."/>
            <person name="Kirilenko B.M."/>
            <person name="Davalos L.M."/>
            <person name="Corthals A.P."/>
            <person name="Power M.L."/>
            <person name="Jones G."/>
            <person name="Ransome R.D."/>
            <person name="Dechmann D.K.N."/>
            <person name="Locatelli A.G."/>
            <person name="Puechmaille S.J."/>
            <person name="Fedrigo O."/>
            <person name="Jarvis E.D."/>
            <person name="Hiller M."/>
            <person name="Vernes S.C."/>
            <person name="Myers E.W."/>
            <person name="Teeling E.C."/>
        </authorList>
    </citation>
    <scope>NUCLEOTIDE SEQUENCE [LARGE SCALE GENOMIC DNA]</scope>
    <source>
        <strain evidence="2">MPipKuh1</strain>
        <tissue evidence="2">Flight muscle</tissue>
    </source>
</reference>
<organism evidence="2 3">
    <name type="scientific">Pipistrellus kuhlii</name>
    <name type="common">Kuhl's pipistrelle</name>
    <dbReference type="NCBI Taxonomy" id="59472"/>
    <lineage>
        <taxon>Eukaryota</taxon>
        <taxon>Metazoa</taxon>
        <taxon>Chordata</taxon>
        <taxon>Craniata</taxon>
        <taxon>Vertebrata</taxon>
        <taxon>Euteleostomi</taxon>
        <taxon>Mammalia</taxon>
        <taxon>Eutheria</taxon>
        <taxon>Laurasiatheria</taxon>
        <taxon>Chiroptera</taxon>
        <taxon>Yangochiroptera</taxon>
        <taxon>Vespertilionidae</taxon>
        <taxon>Pipistrellus</taxon>
    </lineage>
</organism>
<evidence type="ECO:0000313" key="2">
    <source>
        <dbReference type="EMBL" id="KAF6320589.1"/>
    </source>
</evidence>
<gene>
    <name evidence="2" type="ORF">mPipKuh1_008583</name>
</gene>
<proteinExistence type="predicted"/>
<evidence type="ECO:0000256" key="1">
    <source>
        <dbReference type="SAM" id="MobiDB-lite"/>
    </source>
</evidence>